<dbReference type="GO" id="GO:0005634">
    <property type="term" value="C:nucleus"/>
    <property type="evidence" value="ECO:0007669"/>
    <property type="project" value="TreeGrafter"/>
</dbReference>
<dbReference type="SUPFAM" id="SSF50978">
    <property type="entry name" value="WD40 repeat-like"/>
    <property type="match status" value="1"/>
</dbReference>
<dbReference type="InterPro" id="IPR015943">
    <property type="entry name" value="WD40/YVTN_repeat-like_dom_sf"/>
</dbReference>
<evidence type="ECO:0000256" key="4">
    <source>
        <dbReference type="ARBA" id="ARBA00022786"/>
    </source>
</evidence>
<evidence type="ECO:0000256" key="1">
    <source>
        <dbReference type="ARBA" id="ARBA00004906"/>
    </source>
</evidence>
<dbReference type="Pfam" id="PF00400">
    <property type="entry name" value="WD40"/>
    <property type="match status" value="4"/>
</dbReference>
<dbReference type="Gene3D" id="2.130.10.10">
    <property type="entry name" value="YVTN repeat-like/Quinoprotein amine dehydrogenase"/>
    <property type="match status" value="2"/>
</dbReference>
<dbReference type="PROSITE" id="PS50294">
    <property type="entry name" value="WD_REPEATS_REGION"/>
    <property type="match status" value="3"/>
</dbReference>
<dbReference type="InterPro" id="IPR001680">
    <property type="entry name" value="WD40_rpt"/>
</dbReference>
<comment type="pathway">
    <text evidence="1">Protein modification; protein ubiquitination.</text>
</comment>
<proteinExistence type="inferred from homology"/>
<feature type="compositionally biased region" description="Polar residues" evidence="7">
    <location>
        <begin position="473"/>
        <end position="483"/>
    </location>
</feature>
<dbReference type="PROSITE" id="PS00678">
    <property type="entry name" value="WD_REPEATS_1"/>
    <property type="match status" value="1"/>
</dbReference>
<dbReference type="PRINTS" id="PR00320">
    <property type="entry name" value="GPROTEINBRPT"/>
</dbReference>
<accession>A0A7M5WTY7</accession>
<dbReference type="PANTHER" id="PTHR22852:SF0">
    <property type="entry name" value="DENTICLELESS PROTEIN HOMOLOG"/>
    <property type="match status" value="1"/>
</dbReference>
<keyword evidence="9" id="KW-1185">Reference proteome</keyword>
<evidence type="ECO:0000256" key="3">
    <source>
        <dbReference type="ARBA" id="ARBA00022737"/>
    </source>
</evidence>
<feature type="region of interest" description="Disordered" evidence="7">
    <location>
        <begin position="456"/>
        <end position="569"/>
    </location>
</feature>
<feature type="compositionally biased region" description="Low complexity" evidence="7">
    <location>
        <begin position="484"/>
        <end position="500"/>
    </location>
</feature>
<evidence type="ECO:0000256" key="7">
    <source>
        <dbReference type="SAM" id="MobiDB-lite"/>
    </source>
</evidence>
<evidence type="ECO:0000256" key="5">
    <source>
        <dbReference type="ARBA" id="ARBA00038344"/>
    </source>
</evidence>
<dbReference type="GeneID" id="136818729"/>
<dbReference type="PANTHER" id="PTHR22852">
    <property type="entry name" value="LETHAL 2 DENTICLELESS PROTEIN RETINOIC ACID-REGULATED NUCLEAR MATRIX-ASSOCIATED PROTEIN"/>
    <property type="match status" value="1"/>
</dbReference>
<comment type="similarity">
    <text evidence="5">Belongs to the WD repeat cdt2 family.</text>
</comment>
<feature type="compositionally biased region" description="Polar residues" evidence="7">
    <location>
        <begin position="501"/>
        <end position="537"/>
    </location>
</feature>
<name>A0A7M5WTY7_9CNID</name>
<dbReference type="GO" id="GO:0030674">
    <property type="term" value="F:protein-macromolecule adaptor activity"/>
    <property type="evidence" value="ECO:0007669"/>
    <property type="project" value="TreeGrafter"/>
</dbReference>
<protein>
    <recommendedName>
        <fullName evidence="10">Denticleless protein</fullName>
    </recommendedName>
</protein>
<dbReference type="SMART" id="SM00320">
    <property type="entry name" value="WD40"/>
    <property type="match status" value="5"/>
</dbReference>
<dbReference type="Proteomes" id="UP000594262">
    <property type="component" value="Unplaced"/>
</dbReference>
<organism evidence="8 9">
    <name type="scientific">Clytia hemisphaerica</name>
    <dbReference type="NCBI Taxonomy" id="252671"/>
    <lineage>
        <taxon>Eukaryota</taxon>
        <taxon>Metazoa</taxon>
        <taxon>Cnidaria</taxon>
        <taxon>Hydrozoa</taxon>
        <taxon>Hydroidolina</taxon>
        <taxon>Leptothecata</taxon>
        <taxon>Obeliida</taxon>
        <taxon>Clytiidae</taxon>
        <taxon>Clytia</taxon>
    </lineage>
</organism>
<dbReference type="InterPro" id="IPR019775">
    <property type="entry name" value="WD40_repeat_CS"/>
</dbReference>
<dbReference type="InterPro" id="IPR020472">
    <property type="entry name" value="WD40_PAC1"/>
</dbReference>
<evidence type="ECO:0000313" key="9">
    <source>
        <dbReference type="Proteomes" id="UP000594262"/>
    </source>
</evidence>
<dbReference type="PROSITE" id="PS50082">
    <property type="entry name" value="WD_REPEATS_2"/>
    <property type="match status" value="3"/>
</dbReference>
<dbReference type="RefSeq" id="XP_066931067.1">
    <property type="nucleotide sequence ID" value="XM_067074966.1"/>
</dbReference>
<reference evidence="8" key="1">
    <citation type="submission" date="2021-01" db="UniProtKB">
        <authorList>
            <consortium name="EnsemblMetazoa"/>
        </authorList>
    </citation>
    <scope>IDENTIFICATION</scope>
</reference>
<dbReference type="AlphaFoldDB" id="A0A7M5WTY7"/>
<evidence type="ECO:0000256" key="6">
    <source>
        <dbReference type="PROSITE-ProRule" id="PRU00221"/>
    </source>
</evidence>
<keyword evidence="3" id="KW-0677">Repeat</keyword>
<evidence type="ECO:0000256" key="2">
    <source>
        <dbReference type="ARBA" id="ARBA00022574"/>
    </source>
</evidence>
<feature type="repeat" description="WD" evidence="6">
    <location>
        <begin position="132"/>
        <end position="165"/>
    </location>
</feature>
<evidence type="ECO:0008006" key="10">
    <source>
        <dbReference type="Google" id="ProtNLM"/>
    </source>
</evidence>
<feature type="repeat" description="WD" evidence="6">
    <location>
        <begin position="90"/>
        <end position="131"/>
    </location>
</feature>
<dbReference type="InterPro" id="IPR036322">
    <property type="entry name" value="WD40_repeat_dom_sf"/>
</dbReference>
<dbReference type="GO" id="GO:0043161">
    <property type="term" value="P:proteasome-mediated ubiquitin-dependent protein catabolic process"/>
    <property type="evidence" value="ECO:0007669"/>
    <property type="project" value="TreeGrafter"/>
</dbReference>
<feature type="compositionally biased region" description="Polar residues" evidence="7">
    <location>
        <begin position="545"/>
        <end position="561"/>
    </location>
</feature>
<sequence length="748" mass="83313">MIPLFWKRQYTANTYEKQFYFPSKIINGFTSSTHDEYPIEGEMGVALPPFVARFSESILSGNMLGVADEDGHVKLLDTRKTKNNSLIKEWSAHSNAVFDMAWVQNESKMITASGDQTARLWDVEKAETTAIFRGHTCSLKSVAVAPHCKDMFVTGARDGKIMIWDARCNRKNGYNIPVKTISGGHVLPVKESNALTGSGKKRRSRRNSMFQADAKASVTSAIFLGSKTVISAGACDGVIKQWDLRKSYANIKGEPVPIHTVPFPGSGPRVHGYSSLVANSSMSRIYAVCANDVVYEYSTTNNATVPMATYKNHVVKSFYVKAALSPDDRFLLCGSTNGNAYIWQVNKPKEAPWLLKGHESEVTSVTWSPHQGDKIVTCSDDNTFRIWRMFQKDYMEKTDISGVCERWKDEVLNEENAEEPTNEVISNKPRLPYFCPAIRVTTNRKVLAKWDLQSINVKPPPSTRATPVCKTPDASSGSAVSKRTPSASISTSTTPMSIDSATSSTNRPQTLNLKSQNRTSPAQRSLQPTTPKSSRSFMETWLKSPLNSKESPVTIGANSGNKLKPISEETETEKLDIVKKGECSSNMNKEPCSVESTEVDKVSKDSYDIVIKEPAKQDTPPNKGIERKTGSERVVKRRLINKYAKNRTTPQRATRSNTPKSENIRTLMLSGKKRKRKSEDDENTSMKCSKSLKLDGCKENINEETKHLNNNNNDNVMENLNDVIEIIDPKEVLSENNQTKDLLDIAED</sequence>
<feature type="region of interest" description="Disordered" evidence="7">
    <location>
        <begin position="645"/>
        <end position="687"/>
    </location>
</feature>
<evidence type="ECO:0000313" key="8">
    <source>
        <dbReference type="EnsemblMetazoa" id="CLYHEMP013049.1"/>
    </source>
</evidence>
<keyword evidence="2 6" id="KW-0853">WD repeat</keyword>
<dbReference type="EnsemblMetazoa" id="CLYHEMT013049.1">
    <property type="protein sequence ID" value="CLYHEMP013049.1"/>
    <property type="gene ID" value="CLYHEMG013049"/>
</dbReference>
<feature type="compositionally biased region" description="Polar residues" evidence="7">
    <location>
        <begin position="646"/>
        <end position="661"/>
    </location>
</feature>
<dbReference type="OrthoDB" id="2096344at2759"/>
<dbReference type="InterPro" id="IPR051865">
    <property type="entry name" value="WD-repeat_CDT2_adapter"/>
</dbReference>
<keyword evidence="4" id="KW-0833">Ubl conjugation pathway</keyword>
<feature type="repeat" description="WD" evidence="6">
    <location>
        <begin position="355"/>
        <end position="397"/>
    </location>
</feature>